<gene>
    <name evidence="2" type="ORF">CLHUN_23190</name>
</gene>
<evidence type="ECO:0000313" key="3">
    <source>
        <dbReference type="Proteomes" id="UP000191554"/>
    </source>
</evidence>
<dbReference type="AlphaFoldDB" id="A0A1V4SIX6"/>
<feature type="coiled-coil region" evidence="1">
    <location>
        <begin position="21"/>
        <end position="48"/>
    </location>
</feature>
<dbReference type="SUPFAM" id="SSF50939">
    <property type="entry name" value="Sialidases"/>
    <property type="match status" value="1"/>
</dbReference>
<dbReference type="STRING" id="48256.CLHUN_23190"/>
<name>A0A1V4SIX6_RUMHU</name>
<proteinExistence type="predicted"/>
<keyword evidence="3" id="KW-1185">Reference proteome</keyword>
<evidence type="ECO:0000313" key="2">
    <source>
        <dbReference type="EMBL" id="OPX43838.1"/>
    </source>
</evidence>
<dbReference type="InterPro" id="IPR013320">
    <property type="entry name" value="ConA-like_dom_sf"/>
</dbReference>
<keyword evidence="1" id="KW-0175">Coiled coil</keyword>
<dbReference type="InterPro" id="IPR036278">
    <property type="entry name" value="Sialidase_sf"/>
</dbReference>
<reference evidence="2 3" key="1">
    <citation type="submission" date="2017-03" db="EMBL/GenBank/DDBJ databases">
        <title>Genome sequence of Clostridium hungatei DSM 14427.</title>
        <authorList>
            <person name="Poehlein A."/>
            <person name="Daniel R."/>
        </authorList>
    </citation>
    <scope>NUCLEOTIDE SEQUENCE [LARGE SCALE GENOMIC DNA]</scope>
    <source>
        <strain evidence="2 3">DSM 14427</strain>
    </source>
</reference>
<dbReference type="RefSeq" id="WP_080064752.1">
    <property type="nucleotide sequence ID" value="NZ_MZGX01000014.1"/>
</dbReference>
<dbReference type="CDD" id="cd00110">
    <property type="entry name" value="LamG"/>
    <property type="match status" value="1"/>
</dbReference>
<dbReference type="CDD" id="cd15482">
    <property type="entry name" value="Sialidase_non-viral"/>
    <property type="match status" value="1"/>
</dbReference>
<dbReference type="EMBL" id="MZGX01000014">
    <property type="protein sequence ID" value="OPX43838.1"/>
    <property type="molecule type" value="Genomic_DNA"/>
</dbReference>
<dbReference type="OrthoDB" id="2068559at2"/>
<comment type="caution">
    <text evidence="2">The sequence shown here is derived from an EMBL/GenBank/DDBJ whole genome shotgun (WGS) entry which is preliminary data.</text>
</comment>
<dbReference type="SUPFAM" id="SSF49899">
    <property type="entry name" value="Concanavalin A-like lectins/glucanases"/>
    <property type="match status" value="1"/>
</dbReference>
<sequence>MSTITDNYSLTKPSPEDFYDIEVQNENMEIIDRKLKELETGIEDVEGALDARMADAEYQTATVSGTQIHIARQSLSKRLYFKLAEDLSGGVITISLDSGATSLPLKDIEGNSLTSLDKGYWEVVDNTVFFTLRPRGGGNLGFFGKYTGTGGIDTDTKLILHFNGNVTDSSLTPKLISGTNVTFGSGAFGEGAVFNGNGYVTIPNSADIDFGSNNFTIDFYFRTPNINQQDGVIFTKRAPEQNTMLTIYIHLGNIRCYGYTSDNNITSEIVTPISANTMYHYAVVRQGNSIRVYLNGKLVGTITTSSALISNTSSAYIGATGSSASQYFTGMIDEFRISGTARWSLDFTPPVNEYAHNPELTLLSQVMKDSYVYSNEDAQLVLDSAANIPIDHSDPVIVAGSPYTTSANARPQVLSNGWIVATVYDSTAQQFRFFVSKDNGTSYQQLCYKNTASSASPEISVCSYGTKIFALHTVRTGINGISCLIFDAATTANTEVPYVSIETQTAVGSGGYIAVDSTGILHAAWCSKNSSYPNSFNIRYSNSTDGTTWATPTQITNINVGSYRNVTNPCIIIKNNNPVIIYQDLDSNTPSYCIFVNYYNGTAWSGSKYVYNGGAYVQSYPSATITSDGRISVVWSGKDATDTNKSNMRYSESSDGGATWSTMLKLTSGNSVAQTDGSIASDDSGNLTVIWRKAETTDTYYYYLNKIIWNGSSWGAVSTIAITNGAVNIGIPALCDNYKNFAESLAIWQDNQASSVKFRGVFTVNTNQQLIPAIDKATSENQLVALGNGVLKTYGTAVKRYIGYVSRKSKGWNL</sequence>
<dbReference type="Pfam" id="PF13385">
    <property type="entry name" value="Laminin_G_3"/>
    <property type="match status" value="1"/>
</dbReference>
<evidence type="ECO:0000256" key="1">
    <source>
        <dbReference type="SAM" id="Coils"/>
    </source>
</evidence>
<accession>A0A1V4SIX6</accession>
<organism evidence="2 3">
    <name type="scientific">Ruminiclostridium hungatei</name>
    <name type="common">Clostridium hungatei</name>
    <dbReference type="NCBI Taxonomy" id="48256"/>
    <lineage>
        <taxon>Bacteria</taxon>
        <taxon>Bacillati</taxon>
        <taxon>Bacillota</taxon>
        <taxon>Clostridia</taxon>
        <taxon>Eubacteriales</taxon>
        <taxon>Oscillospiraceae</taxon>
        <taxon>Ruminiclostridium</taxon>
    </lineage>
</organism>
<dbReference type="Gene3D" id="2.60.120.200">
    <property type="match status" value="1"/>
</dbReference>
<protein>
    <submittedName>
        <fullName evidence="2">Uncharacterized protein</fullName>
    </submittedName>
</protein>
<dbReference type="Proteomes" id="UP000191554">
    <property type="component" value="Unassembled WGS sequence"/>
</dbReference>
<dbReference type="InterPro" id="IPR001791">
    <property type="entry name" value="Laminin_G"/>
</dbReference>
<dbReference type="Gene3D" id="2.120.10.10">
    <property type="match status" value="1"/>
</dbReference>